<evidence type="ECO:0000256" key="5">
    <source>
        <dbReference type="ARBA" id="ARBA00022944"/>
    </source>
</evidence>
<dbReference type="PANTHER" id="PTHR37316:SF3">
    <property type="entry name" value="TEICHOIC ACID GLYCEROL-PHOSPHATE TRANSFERASE"/>
    <property type="match status" value="1"/>
</dbReference>
<reference evidence="7" key="1">
    <citation type="journal article" date="2014" name="Genome Announc.">
        <title>Draft Genome Sequence of Lactobacillus oryzae Strain SG293T.</title>
        <authorList>
            <person name="Tanizawa Y."/>
            <person name="Fujisawa T."/>
            <person name="Mochizuki T."/>
            <person name="Kaminuma E."/>
            <person name="Nakamura Y."/>
            <person name="Tohno M."/>
        </authorList>
    </citation>
    <scope>NUCLEOTIDE SEQUENCE [LARGE SCALE GENOMIC DNA]</scope>
    <source>
        <strain evidence="7">SG293</strain>
    </source>
</reference>
<keyword evidence="4 7" id="KW-0808">Transferase</keyword>
<name>A0A081BHD0_9LACO</name>
<dbReference type="Gene3D" id="3.40.50.12580">
    <property type="match status" value="1"/>
</dbReference>
<evidence type="ECO:0000256" key="3">
    <source>
        <dbReference type="ARBA" id="ARBA00022475"/>
    </source>
</evidence>
<dbReference type="InterPro" id="IPR043149">
    <property type="entry name" value="TagF_N"/>
</dbReference>
<dbReference type="AlphaFoldDB" id="A0A081BHD0"/>
<keyword evidence="3" id="KW-1003">Cell membrane</keyword>
<comment type="caution">
    <text evidence="7">The sequence shown here is derived from an EMBL/GenBank/DDBJ whole genome shotgun (WGS) entry which is preliminary data.</text>
</comment>
<dbReference type="GO" id="GO:0019350">
    <property type="term" value="P:teichoic acid biosynthetic process"/>
    <property type="evidence" value="ECO:0007669"/>
    <property type="project" value="UniProtKB-KW"/>
</dbReference>
<gene>
    <name evidence="7" type="ORF">LOSG293_060520</name>
</gene>
<dbReference type="GO" id="GO:0005886">
    <property type="term" value="C:plasma membrane"/>
    <property type="evidence" value="ECO:0007669"/>
    <property type="project" value="UniProtKB-SubCell"/>
</dbReference>
<proteinExistence type="inferred from homology"/>
<dbReference type="eggNOG" id="COG1887">
    <property type="taxonomic scope" value="Bacteria"/>
</dbReference>
<dbReference type="EMBL" id="BBJM01000006">
    <property type="protein sequence ID" value="GAK47448.1"/>
    <property type="molecule type" value="Genomic_DNA"/>
</dbReference>
<evidence type="ECO:0000313" key="7">
    <source>
        <dbReference type="EMBL" id="GAK47448.1"/>
    </source>
</evidence>
<comment type="similarity">
    <text evidence="2">Belongs to the CDP-glycerol glycerophosphotransferase family.</text>
</comment>
<dbReference type="STRING" id="1291743.LOSG293_060520"/>
<evidence type="ECO:0000256" key="2">
    <source>
        <dbReference type="ARBA" id="ARBA00010488"/>
    </source>
</evidence>
<dbReference type="PANTHER" id="PTHR37316">
    <property type="entry name" value="TEICHOIC ACID GLYCEROL-PHOSPHATE PRIMASE"/>
    <property type="match status" value="1"/>
</dbReference>
<dbReference type="Gene3D" id="3.40.50.11820">
    <property type="match status" value="1"/>
</dbReference>
<dbReference type="InterPro" id="IPR051612">
    <property type="entry name" value="Teichoic_Acid_Biosynth"/>
</dbReference>
<sequence>MRMQKLINFIKIIIRGGLIVLNDGFICLPVKKGTVIFESFNGKDISDNPAAIYRALASRPEVKATQLYFGVKPRVFAKVHQEFPEVQLLKRFSLKWIWVIARAEFWVFNSRMPLWWHKNRGTTYIQTWHGTPLKKLGIDIEDVNIPGTTTAKYKQQFAAEAGRWQYLIAPNQYSKEIFARAFAFQGQFLEVGYPRNDYLYHTSSNEVSQIKKRLIGNTTTKVIVYAPTWRDDQAIKTGQYQFELPFNLKAFFETVSSDYHLIIRPHYLVKDLIDITGFEDRVSIEADIDISELYLIADLLITDYSSVMFDFANLKKPMLFYAYDLAHYRDQLRGFYFDYQTEIPGPLVTEQSAFYESLRQFAEQGRFPEYEQKYAAFYDKFCSFENGEASEKLADLILGRNQNESVINRITR</sequence>
<organism evidence="7 8">
    <name type="scientific">Secundilactobacillus oryzae JCM 18671</name>
    <dbReference type="NCBI Taxonomy" id="1291743"/>
    <lineage>
        <taxon>Bacteria</taxon>
        <taxon>Bacillati</taxon>
        <taxon>Bacillota</taxon>
        <taxon>Bacilli</taxon>
        <taxon>Lactobacillales</taxon>
        <taxon>Lactobacillaceae</taxon>
        <taxon>Secundilactobacillus</taxon>
    </lineage>
</organism>
<dbReference type="InterPro" id="IPR007554">
    <property type="entry name" value="Glycerophosphate_synth"/>
</dbReference>
<dbReference type="OrthoDB" id="9811865at2"/>
<dbReference type="Pfam" id="PF04464">
    <property type="entry name" value="Glyphos_transf"/>
    <property type="match status" value="1"/>
</dbReference>
<protein>
    <submittedName>
        <fullName evidence="7">CDP-glycerol glycerophosphotransferase</fullName>
    </submittedName>
</protein>
<accession>A0A081BHD0</accession>
<dbReference type="Proteomes" id="UP000028700">
    <property type="component" value="Unassembled WGS sequence"/>
</dbReference>
<keyword evidence="6" id="KW-0472">Membrane</keyword>
<dbReference type="GO" id="GO:0047355">
    <property type="term" value="F:CDP-glycerol glycerophosphotransferase activity"/>
    <property type="evidence" value="ECO:0007669"/>
    <property type="project" value="InterPro"/>
</dbReference>
<evidence type="ECO:0000256" key="4">
    <source>
        <dbReference type="ARBA" id="ARBA00022679"/>
    </source>
</evidence>
<dbReference type="SUPFAM" id="SSF53756">
    <property type="entry name" value="UDP-Glycosyltransferase/glycogen phosphorylase"/>
    <property type="match status" value="1"/>
</dbReference>
<dbReference type="InterPro" id="IPR043148">
    <property type="entry name" value="TagF_C"/>
</dbReference>
<keyword evidence="8" id="KW-1185">Reference proteome</keyword>
<comment type="subcellular location">
    <subcellularLocation>
        <location evidence="1">Cell membrane</location>
        <topology evidence="1">Peripheral membrane protein</topology>
    </subcellularLocation>
</comment>
<keyword evidence="5" id="KW-0777">Teichoic acid biosynthesis</keyword>
<evidence type="ECO:0000256" key="6">
    <source>
        <dbReference type="ARBA" id="ARBA00023136"/>
    </source>
</evidence>
<evidence type="ECO:0000313" key="8">
    <source>
        <dbReference type="Proteomes" id="UP000028700"/>
    </source>
</evidence>
<evidence type="ECO:0000256" key="1">
    <source>
        <dbReference type="ARBA" id="ARBA00004202"/>
    </source>
</evidence>